<dbReference type="InterPro" id="IPR002053">
    <property type="entry name" value="Glyco_hydro_25"/>
</dbReference>
<dbReference type="CDD" id="cd06414">
    <property type="entry name" value="GH25_LytC-like"/>
    <property type="match status" value="1"/>
</dbReference>
<evidence type="ECO:0008006" key="5">
    <source>
        <dbReference type="Google" id="ProtNLM"/>
    </source>
</evidence>
<dbReference type="GO" id="GO:0003796">
    <property type="term" value="F:lysozyme activity"/>
    <property type="evidence" value="ECO:0007669"/>
    <property type="project" value="InterPro"/>
</dbReference>
<dbReference type="SUPFAM" id="SSF51445">
    <property type="entry name" value="(Trans)glycosidases"/>
    <property type="match status" value="1"/>
</dbReference>
<dbReference type="GO" id="GO:0016052">
    <property type="term" value="P:carbohydrate catabolic process"/>
    <property type="evidence" value="ECO:0007669"/>
    <property type="project" value="TreeGrafter"/>
</dbReference>
<organism evidence="3 4">
    <name type="scientific">Waltera intestinalis</name>
    <dbReference type="NCBI Taxonomy" id="2606635"/>
    <lineage>
        <taxon>Bacteria</taxon>
        <taxon>Bacillati</taxon>
        <taxon>Bacillota</taxon>
        <taxon>Clostridia</taxon>
        <taxon>Lachnospirales</taxon>
        <taxon>Lachnospiraceae</taxon>
        <taxon>Waltera</taxon>
    </lineage>
</organism>
<protein>
    <recommendedName>
        <fullName evidence="5">Lysozyme</fullName>
    </recommendedName>
</protein>
<accession>A0A6L5YL39</accession>
<dbReference type="GO" id="GO:0016998">
    <property type="term" value="P:cell wall macromolecule catabolic process"/>
    <property type="evidence" value="ECO:0007669"/>
    <property type="project" value="InterPro"/>
</dbReference>
<gene>
    <name evidence="3" type="ORF">FYJ59_10625</name>
</gene>
<evidence type="ECO:0000313" key="3">
    <source>
        <dbReference type="EMBL" id="MST58683.1"/>
    </source>
</evidence>
<name>A0A6L5YL39_9FIRM</name>
<feature type="compositionally biased region" description="Polar residues" evidence="2">
    <location>
        <begin position="33"/>
        <end position="46"/>
    </location>
</feature>
<reference evidence="3 4" key="1">
    <citation type="submission" date="2019-08" db="EMBL/GenBank/DDBJ databases">
        <title>In-depth cultivation of the pig gut microbiome towards novel bacterial diversity and tailored functional studies.</title>
        <authorList>
            <person name="Wylensek D."/>
            <person name="Hitch T.C.A."/>
            <person name="Clavel T."/>
        </authorList>
    </citation>
    <scope>NUCLEOTIDE SEQUENCE [LARGE SCALE GENOMIC DNA]</scope>
    <source>
        <strain evidence="3 4">WCA3-601-WT-6H</strain>
    </source>
</reference>
<keyword evidence="4" id="KW-1185">Reference proteome</keyword>
<dbReference type="PROSITE" id="PS51904">
    <property type="entry name" value="GLYCOSYL_HYDROL_F25_2"/>
    <property type="match status" value="1"/>
</dbReference>
<dbReference type="GO" id="GO:0009253">
    <property type="term" value="P:peptidoglycan catabolic process"/>
    <property type="evidence" value="ECO:0007669"/>
    <property type="project" value="InterPro"/>
</dbReference>
<comment type="caution">
    <text evidence="3">The sequence shown here is derived from an EMBL/GenBank/DDBJ whole genome shotgun (WGS) entry which is preliminary data.</text>
</comment>
<dbReference type="Pfam" id="PF01183">
    <property type="entry name" value="Glyco_hydro_25"/>
    <property type="match status" value="1"/>
</dbReference>
<dbReference type="PANTHER" id="PTHR34135">
    <property type="entry name" value="LYSOZYME"/>
    <property type="match status" value="1"/>
</dbReference>
<feature type="region of interest" description="Disordered" evidence="2">
    <location>
        <begin position="33"/>
        <end position="69"/>
    </location>
</feature>
<dbReference type="RefSeq" id="WP_154496959.1">
    <property type="nucleotide sequence ID" value="NZ_VUMU01000013.1"/>
</dbReference>
<comment type="similarity">
    <text evidence="1">Belongs to the glycosyl hydrolase 25 family.</text>
</comment>
<dbReference type="InterPro" id="IPR017853">
    <property type="entry name" value="GH"/>
</dbReference>
<evidence type="ECO:0000256" key="2">
    <source>
        <dbReference type="SAM" id="MobiDB-lite"/>
    </source>
</evidence>
<dbReference type="Proteomes" id="UP000476055">
    <property type="component" value="Unassembled WGS sequence"/>
</dbReference>
<evidence type="ECO:0000313" key="4">
    <source>
        <dbReference type="Proteomes" id="UP000476055"/>
    </source>
</evidence>
<dbReference type="PANTHER" id="PTHR34135:SF2">
    <property type="entry name" value="LYSOZYME"/>
    <property type="match status" value="1"/>
</dbReference>
<dbReference type="EMBL" id="VUMU01000013">
    <property type="protein sequence ID" value="MST58683.1"/>
    <property type="molecule type" value="Genomic_DNA"/>
</dbReference>
<dbReference type="AlphaFoldDB" id="A0A6L5YL39"/>
<evidence type="ECO:0000256" key="1">
    <source>
        <dbReference type="ARBA" id="ARBA00010646"/>
    </source>
</evidence>
<proteinExistence type="inferred from homology"/>
<sequence length="432" mass="47082">MDSKLRKMGILASMAVILLVALAVMYVNREQLSPTSGQNTAVSGAQNAGDGEAVDPVPEGTGETDTAEADGRIGNDLKAFLKDNTFFDPDVNPILEAAKDNSHRLSLVATSVEKDLRIQIVDNEGVPVTGESFYVRVDGLGDYKDLDQDGVIYIADLDSGDYYMELLPIEGYKVPITETKVHVKEKVEYLAIDDISLLIKTEDEVDADAEDSAVAGALADADKTEIQKLQTTSGNAKVGIDVSKWNGTIDWDKVKNAGVQFAIVRAGYRGSVTGSLVEDPQFVANMKGATAAGIPVGVYFFTQATDEKEAVEEASAVLELIRDFQLSYPVFIDTEGAGGNGRADGLDAETRTLVCEAFCRTVENAGYTAGVYASRNWYNNNLQTARLENYHIWLAEYRSVPLYQGYYKTWQYTSKGKVDGIEGRVDMNITYE</sequence>
<dbReference type="Gene3D" id="3.20.20.80">
    <property type="entry name" value="Glycosidases"/>
    <property type="match status" value="1"/>
</dbReference>